<evidence type="ECO:0000259" key="11">
    <source>
        <dbReference type="PROSITE" id="PS52004"/>
    </source>
</evidence>
<keyword evidence="5" id="KW-0560">Oxidoreductase</keyword>
<dbReference type="InterPro" id="IPR056501">
    <property type="entry name" value="NAD-bd_HRPKS_sdrA"/>
</dbReference>
<dbReference type="SUPFAM" id="SSF55048">
    <property type="entry name" value="Probable ACP-binding domain of malonyl-CoA ACP transacylase"/>
    <property type="match status" value="1"/>
</dbReference>
<dbReference type="InterPro" id="IPR020841">
    <property type="entry name" value="PKS_Beta-ketoAc_synthase_dom"/>
</dbReference>
<dbReference type="InterPro" id="IPR036291">
    <property type="entry name" value="NAD(P)-bd_dom_sf"/>
</dbReference>
<feature type="region of interest" description="Disordered" evidence="9">
    <location>
        <begin position="1"/>
        <end position="51"/>
    </location>
</feature>
<dbReference type="GO" id="GO:0016491">
    <property type="term" value="F:oxidoreductase activity"/>
    <property type="evidence" value="ECO:0007669"/>
    <property type="project" value="UniProtKB-KW"/>
</dbReference>
<dbReference type="InterPro" id="IPR020843">
    <property type="entry name" value="ER"/>
</dbReference>
<dbReference type="InterPro" id="IPR016036">
    <property type="entry name" value="Malonyl_transacylase_ACP-bd"/>
</dbReference>
<dbReference type="OrthoDB" id="329835at2759"/>
<dbReference type="Proteomes" id="UP000267821">
    <property type="component" value="Unassembled WGS sequence"/>
</dbReference>
<feature type="active site" description="Proton acceptor; for dehydratase activity" evidence="8">
    <location>
        <position position="1042"/>
    </location>
</feature>
<dbReference type="SMART" id="SM00827">
    <property type="entry name" value="PKS_AT"/>
    <property type="match status" value="1"/>
</dbReference>
<evidence type="ECO:0000259" key="12">
    <source>
        <dbReference type="PROSITE" id="PS52019"/>
    </source>
</evidence>
<feature type="region of interest" description="C-terminal hotdog fold" evidence="8">
    <location>
        <begin position="1171"/>
        <end position="1326"/>
    </location>
</feature>
<dbReference type="InterPro" id="IPR009081">
    <property type="entry name" value="PP-bd_ACP"/>
</dbReference>
<evidence type="ECO:0000256" key="3">
    <source>
        <dbReference type="ARBA" id="ARBA00022679"/>
    </source>
</evidence>
<dbReference type="Pfam" id="PF08659">
    <property type="entry name" value="KR"/>
    <property type="match status" value="1"/>
</dbReference>
<evidence type="ECO:0000256" key="8">
    <source>
        <dbReference type="PROSITE-ProRule" id="PRU01363"/>
    </source>
</evidence>
<dbReference type="Pfam" id="PF13602">
    <property type="entry name" value="ADH_zinc_N_2"/>
    <property type="match status" value="1"/>
</dbReference>
<dbReference type="Gene3D" id="3.40.47.10">
    <property type="match status" value="1"/>
</dbReference>
<dbReference type="InterPro" id="IPR049551">
    <property type="entry name" value="PKS_DH_C"/>
</dbReference>
<dbReference type="Gene3D" id="3.40.366.10">
    <property type="entry name" value="Malonyl-Coenzyme A Acyl Carrier Protein, domain 2"/>
    <property type="match status" value="1"/>
</dbReference>
<dbReference type="Pfam" id="PF14765">
    <property type="entry name" value="PS-DH"/>
    <property type="match status" value="1"/>
</dbReference>
<dbReference type="Pfam" id="PF16197">
    <property type="entry name" value="KAsynt_C_assoc"/>
    <property type="match status" value="1"/>
</dbReference>
<dbReference type="Pfam" id="PF08242">
    <property type="entry name" value="Methyltransf_12"/>
    <property type="match status" value="1"/>
</dbReference>
<dbReference type="FunFam" id="3.40.47.10:FF:000019">
    <property type="entry name" value="Polyketide synthase type I"/>
    <property type="match status" value="1"/>
</dbReference>
<dbReference type="SUPFAM" id="SSF50129">
    <property type="entry name" value="GroES-like"/>
    <property type="match status" value="1"/>
</dbReference>
<dbReference type="InterPro" id="IPR006162">
    <property type="entry name" value="Ppantetheine_attach_site"/>
</dbReference>
<dbReference type="Pfam" id="PF23297">
    <property type="entry name" value="ACP_SdgA_C"/>
    <property type="match status" value="1"/>
</dbReference>
<dbReference type="InterPro" id="IPR014031">
    <property type="entry name" value="Ketoacyl_synth_C"/>
</dbReference>
<evidence type="ECO:0000313" key="14">
    <source>
        <dbReference type="Proteomes" id="UP000267821"/>
    </source>
</evidence>
<dbReference type="PROSITE" id="PS52019">
    <property type="entry name" value="PKS_MFAS_DH"/>
    <property type="match status" value="1"/>
</dbReference>
<dbReference type="Pfam" id="PF02801">
    <property type="entry name" value="Ketoacyl-synt_C"/>
    <property type="match status" value="1"/>
</dbReference>
<accession>A0A3N4LF30</accession>
<protein>
    <submittedName>
        <fullName evidence="13">Uncharacterized protein</fullName>
    </submittedName>
</protein>
<dbReference type="EMBL" id="ML121592">
    <property type="protein sequence ID" value="RPB19301.1"/>
    <property type="molecule type" value="Genomic_DNA"/>
</dbReference>
<dbReference type="SMART" id="SM00829">
    <property type="entry name" value="PKS_ER"/>
    <property type="match status" value="1"/>
</dbReference>
<dbReference type="GO" id="GO:1901336">
    <property type="term" value="P:lactone biosynthetic process"/>
    <property type="evidence" value="ECO:0007669"/>
    <property type="project" value="UniProtKB-ARBA"/>
</dbReference>
<dbReference type="Gene3D" id="3.90.180.10">
    <property type="entry name" value="Medium-chain alcohol dehydrogenases, catalytic domain"/>
    <property type="match status" value="1"/>
</dbReference>
<dbReference type="InterPro" id="IPR016035">
    <property type="entry name" value="Acyl_Trfase/lysoPLipase"/>
</dbReference>
<organism evidence="13 14">
    <name type="scientific">Terfezia boudieri ATCC MYA-4762</name>
    <dbReference type="NCBI Taxonomy" id="1051890"/>
    <lineage>
        <taxon>Eukaryota</taxon>
        <taxon>Fungi</taxon>
        <taxon>Dikarya</taxon>
        <taxon>Ascomycota</taxon>
        <taxon>Pezizomycotina</taxon>
        <taxon>Pezizomycetes</taxon>
        <taxon>Pezizales</taxon>
        <taxon>Pezizaceae</taxon>
        <taxon>Terfezia</taxon>
    </lineage>
</organism>
<dbReference type="InParanoid" id="A0A3N4LF30"/>
<dbReference type="Pfam" id="PF21089">
    <property type="entry name" value="PKS_DH_N"/>
    <property type="match status" value="1"/>
</dbReference>
<dbReference type="Gene3D" id="3.40.50.150">
    <property type="entry name" value="Vaccinia Virus protein VP39"/>
    <property type="match status" value="1"/>
</dbReference>
<dbReference type="GO" id="GO:0031177">
    <property type="term" value="F:phosphopantetheine binding"/>
    <property type="evidence" value="ECO:0007669"/>
    <property type="project" value="InterPro"/>
</dbReference>
<dbReference type="PROSITE" id="PS00012">
    <property type="entry name" value="PHOSPHOPANTETHEINE"/>
    <property type="match status" value="1"/>
</dbReference>
<evidence type="ECO:0000256" key="7">
    <source>
        <dbReference type="ARBA" id="ARBA00023315"/>
    </source>
</evidence>
<dbReference type="InterPro" id="IPR013968">
    <property type="entry name" value="PKS_KR"/>
</dbReference>
<dbReference type="InterPro" id="IPR020806">
    <property type="entry name" value="PKS_PP-bd"/>
</dbReference>
<proteinExistence type="predicted"/>
<evidence type="ECO:0000313" key="13">
    <source>
        <dbReference type="EMBL" id="RPB19301.1"/>
    </source>
</evidence>
<dbReference type="InterPro" id="IPR014043">
    <property type="entry name" value="Acyl_transferase_dom"/>
</dbReference>
<evidence type="ECO:0000256" key="9">
    <source>
        <dbReference type="SAM" id="MobiDB-lite"/>
    </source>
</evidence>
<dbReference type="GO" id="GO:0006633">
    <property type="term" value="P:fatty acid biosynthetic process"/>
    <property type="evidence" value="ECO:0007669"/>
    <property type="project" value="TreeGrafter"/>
</dbReference>
<dbReference type="CDD" id="cd02440">
    <property type="entry name" value="AdoMet_MTases"/>
    <property type="match status" value="1"/>
</dbReference>
<keyword evidence="1" id="KW-0596">Phosphopantetheine</keyword>
<dbReference type="CDD" id="cd00833">
    <property type="entry name" value="PKS"/>
    <property type="match status" value="1"/>
</dbReference>
<keyword evidence="3" id="KW-0808">Transferase</keyword>
<dbReference type="InterPro" id="IPR020807">
    <property type="entry name" value="PKS_DH"/>
</dbReference>
<dbReference type="SMART" id="SM00826">
    <property type="entry name" value="PKS_DH"/>
    <property type="match status" value="1"/>
</dbReference>
<dbReference type="Pfam" id="PF00698">
    <property type="entry name" value="Acyl_transf_1"/>
    <property type="match status" value="1"/>
</dbReference>
<dbReference type="PANTHER" id="PTHR43775:SF29">
    <property type="entry name" value="ASPERFURANONE POLYKETIDE SYNTHASE AFOG-RELATED"/>
    <property type="match status" value="1"/>
</dbReference>
<dbReference type="SUPFAM" id="SSF53901">
    <property type="entry name" value="Thiolase-like"/>
    <property type="match status" value="1"/>
</dbReference>
<dbReference type="Pfam" id="PF00109">
    <property type="entry name" value="ketoacyl-synt"/>
    <property type="match status" value="1"/>
</dbReference>
<dbReference type="InterPro" id="IPR049900">
    <property type="entry name" value="PKS_mFAS_DH"/>
</dbReference>
<dbReference type="InterPro" id="IPR032821">
    <property type="entry name" value="PKS_assoc"/>
</dbReference>
<dbReference type="PROSITE" id="PS50075">
    <property type="entry name" value="CARRIER"/>
    <property type="match status" value="1"/>
</dbReference>
<dbReference type="InterPro" id="IPR057326">
    <property type="entry name" value="KR_dom"/>
</dbReference>
<dbReference type="Pfam" id="PF08240">
    <property type="entry name" value="ADH_N"/>
    <property type="match status" value="1"/>
</dbReference>
<dbReference type="InterPro" id="IPR050091">
    <property type="entry name" value="PKS_NRPS_Biosynth_Enz"/>
</dbReference>
<dbReference type="SMART" id="SM00822">
    <property type="entry name" value="PKS_KR"/>
    <property type="match status" value="1"/>
</dbReference>
<dbReference type="Gene3D" id="3.40.50.720">
    <property type="entry name" value="NAD(P)-binding Rossmann-like Domain"/>
    <property type="match status" value="2"/>
</dbReference>
<dbReference type="PROSITE" id="PS52004">
    <property type="entry name" value="KS3_2"/>
    <property type="match status" value="1"/>
</dbReference>
<feature type="domain" description="PKS/mFAS DH" evidence="12">
    <location>
        <begin position="1010"/>
        <end position="1326"/>
    </location>
</feature>
<dbReference type="Gene3D" id="1.10.1200.10">
    <property type="entry name" value="ACP-like"/>
    <property type="match status" value="1"/>
</dbReference>
<keyword evidence="2" id="KW-0597">Phosphoprotein</keyword>
<dbReference type="InterPro" id="IPR013120">
    <property type="entry name" value="FAR_NAD-bd"/>
</dbReference>
<dbReference type="InterPro" id="IPR016039">
    <property type="entry name" value="Thiolase-like"/>
</dbReference>
<dbReference type="InterPro" id="IPR001227">
    <property type="entry name" value="Ac_transferase_dom_sf"/>
</dbReference>
<dbReference type="SUPFAM" id="SSF47336">
    <property type="entry name" value="ACP-like"/>
    <property type="match status" value="1"/>
</dbReference>
<dbReference type="InterPro" id="IPR013154">
    <property type="entry name" value="ADH-like_N"/>
</dbReference>
<dbReference type="FunFam" id="3.40.50.720:FF:000209">
    <property type="entry name" value="Polyketide synthase Pks12"/>
    <property type="match status" value="1"/>
</dbReference>
<dbReference type="GO" id="GO:0030639">
    <property type="term" value="P:polyketide biosynthetic process"/>
    <property type="evidence" value="ECO:0007669"/>
    <property type="project" value="UniProtKB-ARBA"/>
</dbReference>
<dbReference type="SMART" id="SM00823">
    <property type="entry name" value="PKS_PP"/>
    <property type="match status" value="1"/>
</dbReference>
<feature type="domain" description="Carrier" evidence="10">
    <location>
        <begin position="2568"/>
        <end position="2645"/>
    </location>
</feature>
<reference evidence="13 14" key="1">
    <citation type="journal article" date="2018" name="Nat. Ecol. Evol.">
        <title>Pezizomycetes genomes reveal the molecular basis of ectomycorrhizal truffle lifestyle.</title>
        <authorList>
            <person name="Murat C."/>
            <person name="Payen T."/>
            <person name="Noel B."/>
            <person name="Kuo A."/>
            <person name="Morin E."/>
            <person name="Chen J."/>
            <person name="Kohler A."/>
            <person name="Krizsan K."/>
            <person name="Balestrini R."/>
            <person name="Da Silva C."/>
            <person name="Montanini B."/>
            <person name="Hainaut M."/>
            <person name="Levati E."/>
            <person name="Barry K.W."/>
            <person name="Belfiori B."/>
            <person name="Cichocki N."/>
            <person name="Clum A."/>
            <person name="Dockter R.B."/>
            <person name="Fauchery L."/>
            <person name="Guy J."/>
            <person name="Iotti M."/>
            <person name="Le Tacon F."/>
            <person name="Lindquist E.A."/>
            <person name="Lipzen A."/>
            <person name="Malagnac F."/>
            <person name="Mello A."/>
            <person name="Molinier V."/>
            <person name="Miyauchi S."/>
            <person name="Poulain J."/>
            <person name="Riccioni C."/>
            <person name="Rubini A."/>
            <person name="Sitrit Y."/>
            <person name="Splivallo R."/>
            <person name="Traeger S."/>
            <person name="Wang M."/>
            <person name="Zifcakova L."/>
            <person name="Wipf D."/>
            <person name="Zambonelli A."/>
            <person name="Paolocci F."/>
            <person name="Nowrousian M."/>
            <person name="Ottonello S."/>
            <person name="Baldrian P."/>
            <person name="Spatafora J.W."/>
            <person name="Henrissat B."/>
            <person name="Nagy L.G."/>
            <person name="Aury J.M."/>
            <person name="Wincker P."/>
            <person name="Grigoriev I.V."/>
            <person name="Bonfante P."/>
            <person name="Martin F.M."/>
        </authorList>
    </citation>
    <scope>NUCLEOTIDE SEQUENCE [LARGE SCALE GENOMIC DNA]</scope>
    <source>
        <strain evidence="13 14">ATCC MYA-4762</strain>
    </source>
</reference>
<name>A0A3N4LF30_9PEZI</name>
<keyword evidence="14" id="KW-1185">Reference proteome</keyword>
<dbReference type="Pfam" id="PF23114">
    <property type="entry name" value="NAD-bd_HRPKS_sdrA"/>
    <property type="match status" value="1"/>
</dbReference>
<feature type="domain" description="Ketosynthase family 3 (KS3)" evidence="11">
    <location>
        <begin position="58"/>
        <end position="485"/>
    </location>
</feature>
<evidence type="ECO:0000256" key="1">
    <source>
        <dbReference type="ARBA" id="ARBA00022450"/>
    </source>
</evidence>
<dbReference type="SUPFAM" id="SSF53335">
    <property type="entry name" value="S-adenosyl-L-methionine-dependent methyltransferases"/>
    <property type="match status" value="1"/>
</dbReference>
<dbReference type="Gene3D" id="3.30.70.3290">
    <property type="match status" value="1"/>
</dbReference>
<keyword evidence="6" id="KW-0511">Multifunctional enzyme</keyword>
<dbReference type="Pfam" id="PF07993">
    <property type="entry name" value="NAD_binding_4"/>
    <property type="match status" value="1"/>
</dbReference>
<dbReference type="InterPro" id="IPR014030">
    <property type="entry name" value="Ketoacyl_synth_N"/>
</dbReference>
<feature type="region of interest" description="N-terminal hotdog fold" evidence="8">
    <location>
        <begin position="1010"/>
        <end position="1141"/>
    </location>
</feature>
<dbReference type="SUPFAM" id="SSF51735">
    <property type="entry name" value="NAD(P)-binding Rossmann-fold domains"/>
    <property type="match status" value="3"/>
</dbReference>
<dbReference type="InterPro" id="IPR036736">
    <property type="entry name" value="ACP-like_sf"/>
</dbReference>
<evidence type="ECO:0000256" key="5">
    <source>
        <dbReference type="ARBA" id="ARBA00023002"/>
    </source>
</evidence>
<dbReference type="InterPro" id="IPR011032">
    <property type="entry name" value="GroES-like_sf"/>
</dbReference>
<dbReference type="GO" id="GO:0004312">
    <property type="term" value="F:fatty acid synthase activity"/>
    <property type="evidence" value="ECO:0007669"/>
    <property type="project" value="TreeGrafter"/>
</dbReference>
<feature type="active site" description="Proton donor; for dehydratase activity" evidence="8">
    <location>
        <position position="1236"/>
    </location>
</feature>
<dbReference type="SUPFAM" id="SSF52151">
    <property type="entry name" value="FabD/lysophospholipase-like"/>
    <property type="match status" value="1"/>
</dbReference>
<dbReference type="SMART" id="SM00825">
    <property type="entry name" value="PKS_KS"/>
    <property type="match status" value="1"/>
</dbReference>
<evidence type="ECO:0000256" key="4">
    <source>
        <dbReference type="ARBA" id="ARBA00022857"/>
    </source>
</evidence>
<dbReference type="InterPro" id="IPR029063">
    <property type="entry name" value="SAM-dependent_MTases_sf"/>
</dbReference>
<evidence type="ECO:0000259" key="10">
    <source>
        <dbReference type="PROSITE" id="PS50075"/>
    </source>
</evidence>
<evidence type="ECO:0000256" key="2">
    <source>
        <dbReference type="ARBA" id="ARBA00022553"/>
    </source>
</evidence>
<evidence type="ECO:0000256" key="6">
    <source>
        <dbReference type="ARBA" id="ARBA00023268"/>
    </source>
</evidence>
<keyword evidence="4" id="KW-0521">NADP</keyword>
<keyword evidence="7" id="KW-0012">Acyltransferase</keyword>
<dbReference type="Gene3D" id="3.10.129.110">
    <property type="entry name" value="Polyketide synthase dehydratase"/>
    <property type="match status" value="1"/>
</dbReference>
<dbReference type="InterPro" id="IPR042104">
    <property type="entry name" value="PKS_dehydratase_sf"/>
</dbReference>
<dbReference type="STRING" id="1051890.A0A3N4LF30"/>
<feature type="compositionally biased region" description="Low complexity" evidence="9">
    <location>
        <begin position="12"/>
        <end position="46"/>
    </location>
</feature>
<sequence>MSTMSTFEYSCPTSPNLKTSSSNSPTPNSSGSNCSTPGSSTNTSSSEGIPEDLLGNALSPIAIIGLSCRFPGDATSPSELWDMLSNARDAWSEWPAERFNKEAFHHPHTGRFGSINVKGGYFLKQDISHFDSNFFNINEEEAKAIDPQHRLQLENVYEALENAGIPMETLIGSQTGVYTGTFNRDYGDILERDMDNLPRYYSTGTAPSCLANRISYFFDLKGPSITVDTACSIGLVSLHLACESLRSGESEMAIVGGVNLMLGPDPAIKAGPLKFHSPDGKCYSYDSRASGYARGEGVATLIIKPLFSAINDGNPIRAIIRGTGVNSDGRTAGITMPSQIAQETLIRQTYERAGLDPLETIFVEGHGTGTPAGDPIEAGALAAVFGKGREGDRRLWLGSVKTNLGHLEGASGLAGVVKAVLMVEKGEIVPNLNFVKANPRIKMEEWKLRVLNCAKSIPWPAGEVRRISVNSFGFGGTNAHTIVENAEQYLLSRNLRGPAIQSVYPCTRAKSGSVAVGGTNDFPTAKIFVFSSHYPDGTISAMQQLAKYLEKSPVPPGLSDLAHTLAEHRSRLPWKAAVVASSVPELIQALQAHRHNQVVRSSQPPRMAFVFTGQGANWHAMGRELIDTFPVFRRSLQMAGRHLKSLGAEWDLMGELEKDARNTRVNDYLLSHPVSTAIQIALVDLLSSWGVKPRAVIGHSSGEIAAAYAAGAVTLETAMAISYLRGISSLKGKERAPELRGAMLAVGLSQDETESYFPVLDPTRGKVIVGCINSPSSVTVSGDAASIDELQATLESKDVFTRRLKVETAYHSHHMSVASEEYGLLLETMETKDSFVPGTTYWSSVTATQLTHPSQLAGGYWVEHMVSPVRFSEALQSMCLAQEEDQVMRKQYSVDILVEIGPHKPLAGPIRQILDKLSTAGNSGKQNTPQITHISTLIRNKNAVSALQETAATLFLHGYSVNFDAVNFPESNSPRVVLTDLPSYPWNHTASHWHESRLSKNYRFRKFPRHELLGTPVPDFTELEPRWRNILRLAEIPWVKHHNVQGVIVFPGAGYIAMALEAALQLANLTKQTNVKGFRLRDLSFHKALVMPDESEGIETSFVLRPNGDGTWNEFRVISFQDNGMAIEHCRGLISVEVEAATPEVGGHAEEVKAAGMRNKRRFELAEGTCNYSPEIKGLYDTMDTVGLHFGEMFRNIQSVKYGSAETLATLFTPETAECMPGNFEYPNLIHTTTLDAVLQLIFPTLDCLSEPKLGLPRRIKEIYVNRNINNTAGHQFRAHAVAVGKQEISVMVVDPALGCDAEVFGEPVIEVNNFSWAVISNDSEKQYSKLKEEGPEQYDKVCSKLSWDLDVDLIRREDGMELWGQESDIKESKAIAELERVAFYYIQIALETLSPDEQAHMETHQRKMYQWMQRKAALALERKLAHQSEDWLSVTAEERRAFCALIASRSESTDAQMLTRIGRNLVGILRKEVQPLELMLEDGLLSRSYREGLGSARMASQAAGYLQKLTFKRPDISVLEIGAGTGGTTVPMMEILGGGNTQKPRRFSHFTFTDISSGFFEKAKDNLRPWGDLFTFKTLDIEVDPKKQGFEYHQYDVIIATNVLHATSNLRQTLTNVRKLLKPGGKLLLSEITNCPLRLFTVFGTLPGWWLGELDDREWSPTLTDEEWRTLLQETGFSGLDQCLWDYPREIDHTASVIVSTALGLNIAERPTLTTKIVYDQSMSQLAAGLVPTFEGLTGVAPDLIPMRDLKSLVFDLGLQDGRYYIFLSANSEPSVEQHHFESLQAILRGSSRGILWISQGGQMDVAFPESAWITGCARVARRENPGLKFVTLDMCPQRALDVSKHISASAEAITRVFSATFMQHHEQLGTQLEVELTERGGKIYILRYIEDDKLNAEIGQQQQHRDGNVVEELEPWPFNKFSGSPLALEVGTAGLLDSLHFVDDPDFSDTNNLLPDDWVELEVRAMGVNPRDVMNAMGELEGDDSELGYEASGIVIRVGKNVAHLRIGDRACAWAKRAYTNRLCTHGAVTQPIPDNMSFEEGAAIPMAWCTAYASLYDAARLEPGETVLIHSAAGAVGQAALALARLRGAEIFATVGSAKKKELIMEHHGIPADHIFSSRDSSFAAGIMRMTNNKGVDVALNSLPGELLRQTWNCVAPLGRFIEIGKRDMSNGGRLDMAPFLEQKTFASINITQIYTRRIEKAGKLFRATMKMFHDGLIKPRSIHPLTVYPISKAEEAFRLMQAGKHLGKLVLKPEAECRIKVLRKISKSPQQCFSGDATYLMVGGLGGIGRWLAQWMAETGARYLVLLSRSGLNNSSAAQLVDKLSSRGVIVKVCKCDVGDAGQLADVLATVAATMPPIRGVIHGGMVLRDATLERMAFGDFKAALRPKIQGTWNLHNQLAHVPLEFFIMLSSIATVVGNPGQSNYAAGCSFQDAFAHFRRSQGLPAFSLNLTAVGDAGYVAENANIRESIEREFHVMRMEQVTGILQAAILHPDTPCQIVTGLYGRLTTYARGDGKLQEPKWLDKATMRQLKMNLISSTTTTTAIQQDLKQSDYSLDNVTSLKEAVYIVSKGLIQKLSTFLSLSEDEVDPSRTMAAYGVDSLVAIELRNWLLREMKADVPLFEITGYSSVTALSEKIARRSQLLPKGILDDGNTPQTTEDLTTQKVKQEQLRVEKMQKMLEKYSARIDSPSLAAATNVHAVESGWTFVLTGSTGFLGSYLLHSLLSHPKVEKIFCLNRSPNASENQLEAMRIRGLDTTLLHSKAEFVQINMAEEKLGIPEDIYTRILSSATHILHNAWTLDFILQLDKFEVHINGVRSIINLSMASQRRARIMFISSIASTANWNKLHPGTQLEEEIVLDWSVPPSYGYPESKYVAERLLHLASTSIKECPPIDIIRVGQIAGPVDEPGPWNKNEWLPFLLESSRTLEVLPGDLGAMDNCDWVPVDTCMKIIMEFVDGASKGERDKSGLRVLHVLNPKRTSWKFMVPTVRDCLQKGSRKEIKVVSYTEWLEALRNSQPDMKTNPAYALLDWYVMIGQKENVGIFRQRVGQKESLLGSRTLRELGKVSEKWMRGWMEQMGF</sequence>
<dbReference type="InterPro" id="IPR049552">
    <property type="entry name" value="PKS_DH_N"/>
</dbReference>
<dbReference type="CDD" id="cd05195">
    <property type="entry name" value="enoyl_red"/>
    <property type="match status" value="1"/>
</dbReference>
<dbReference type="PANTHER" id="PTHR43775">
    <property type="entry name" value="FATTY ACID SYNTHASE"/>
    <property type="match status" value="1"/>
</dbReference>
<dbReference type="InterPro" id="IPR013217">
    <property type="entry name" value="Methyltransf_12"/>
</dbReference>
<gene>
    <name evidence="13" type="ORF">L211DRAFT_640140</name>
</gene>